<dbReference type="InterPro" id="IPR041698">
    <property type="entry name" value="Methyltransf_25"/>
</dbReference>
<dbReference type="SUPFAM" id="SSF53335">
    <property type="entry name" value="S-adenosyl-L-methionine-dependent methyltransferases"/>
    <property type="match status" value="1"/>
</dbReference>
<dbReference type="EMBL" id="BPQV01000001">
    <property type="protein sequence ID" value="GJE25629.1"/>
    <property type="molecule type" value="Genomic_DNA"/>
</dbReference>
<keyword evidence="6" id="KW-1185">Reference proteome</keyword>
<reference evidence="5" key="2">
    <citation type="submission" date="2021-08" db="EMBL/GenBank/DDBJ databases">
        <authorList>
            <person name="Tani A."/>
            <person name="Ola A."/>
            <person name="Ogura Y."/>
            <person name="Katsura K."/>
            <person name="Hayashi T."/>
        </authorList>
    </citation>
    <scope>NUCLEOTIDE SEQUENCE</scope>
    <source>
        <strain evidence="5">NBRC 15689</strain>
    </source>
</reference>
<dbReference type="GO" id="GO:0008168">
    <property type="term" value="F:methyltransferase activity"/>
    <property type="evidence" value="ECO:0007669"/>
    <property type="project" value="UniProtKB-KW"/>
</dbReference>
<dbReference type="PANTHER" id="PTHR43464">
    <property type="entry name" value="METHYLTRANSFERASE"/>
    <property type="match status" value="1"/>
</dbReference>
<dbReference type="GO" id="GO:0032259">
    <property type="term" value="P:methylation"/>
    <property type="evidence" value="ECO:0007669"/>
    <property type="project" value="UniProtKB-KW"/>
</dbReference>
<feature type="domain" description="Methyltransferase" evidence="4">
    <location>
        <begin position="49"/>
        <end position="145"/>
    </location>
</feature>
<dbReference type="PANTHER" id="PTHR43464:SF19">
    <property type="entry name" value="UBIQUINONE BIOSYNTHESIS O-METHYLTRANSFERASE, MITOCHONDRIAL"/>
    <property type="match status" value="1"/>
</dbReference>
<protein>
    <submittedName>
        <fullName evidence="5">2-phytyl-1,4-beta-naphthoquinone methyltransferase, chloroplastic</fullName>
    </submittedName>
</protein>
<keyword evidence="2" id="KW-0808">Transferase</keyword>
<organism evidence="5 6">
    <name type="scientific">Methylobacterium organophilum</name>
    <dbReference type="NCBI Taxonomy" id="410"/>
    <lineage>
        <taxon>Bacteria</taxon>
        <taxon>Pseudomonadati</taxon>
        <taxon>Pseudomonadota</taxon>
        <taxon>Alphaproteobacteria</taxon>
        <taxon>Hyphomicrobiales</taxon>
        <taxon>Methylobacteriaceae</taxon>
        <taxon>Methylobacterium</taxon>
    </lineage>
</organism>
<dbReference type="Proteomes" id="UP001055156">
    <property type="component" value="Unassembled WGS sequence"/>
</dbReference>
<accession>A0ABQ4T5A4</accession>
<evidence type="ECO:0000256" key="3">
    <source>
        <dbReference type="ARBA" id="ARBA00022691"/>
    </source>
</evidence>
<comment type="caution">
    <text evidence="5">The sequence shown here is derived from an EMBL/GenBank/DDBJ whole genome shotgun (WGS) entry which is preliminary data.</text>
</comment>
<dbReference type="CDD" id="cd02440">
    <property type="entry name" value="AdoMet_MTases"/>
    <property type="match status" value="1"/>
</dbReference>
<dbReference type="InterPro" id="IPR029063">
    <property type="entry name" value="SAM-dependent_MTases_sf"/>
</dbReference>
<evidence type="ECO:0000259" key="4">
    <source>
        <dbReference type="Pfam" id="PF13649"/>
    </source>
</evidence>
<keyword evidence="1 5" id="KW-0489">Methyltransferase</keyword>
<evidence type="ECO:0000313" key="6">
    <source>
        <dbReference type="Proteomes" id="UP001055156"/>
    </source>
</evidence>
<gene>
    <name evidence="5" type="primary">MENG</name>
    <name evidence="5" type="ORF">LKMONMHP_0467</name>
</gene>
<sequence>MGVASDQAAYWNGEAGARWARHQAILDAAFAPLTAALIEAASPRPGERVLDIGCGAGESALQAAARIGVSGRVTAVDVSAPLLAVAAARARPAGGAPIAWIEADAARHPFGAGAFDCALSRFGVMFFEESRPAFAHLRGALAEKGRLAFLCWRGLPENPWVSVPWAAVRALLPPEARTLSSGGDEPGPFRFAASGTLPALLAEAGFRDIAERPLDRRLPLGRAADGDTAVAVAAATDFLLELGPVAGHLRAHVPEMRAEARAAIAEALHPHAVGGEAGLGAGCWLVTATR</sequence>
<keyword evidence="3" id="KW-0949">S-adenosyl-L-methionine</keyword>
<dbReference type="Pfam" id="PF13649">
    <property type="entry name" value="Methyltransf_25"/>
    <property type="match status" value="1"/>
</dbReference>
<reference evidence="5" key="1">
    <citation type="journal article" date="2021" name="Front. Microbiol.">
        <title>Comprehensive Comparative Genomics and Phenotyping of Methylobacterium Species.</title>
        <authorList>
            <person name="Alessa O."/>
            <person name="Ogura Y."/>
            <person name="Fujitani Y."/>
            <person name="Takami H."/>
            <person name="Hayashi T."/>
            <person name="Sahin N."/>
            <person name="Tani A."/>
        </authorList>
    </citation>
    <scope>NUCLEOTIDE SEQUENCE</scope>
    <source>
        <strain evidence="5">NBRC 15689</strain>
    </source>
</reference>
<evidence type="ECO:0000256" key="1">
    <source>
        <dbReference type="ARBA" id="ARBA00022603"/>
    </source>
</evidence>
<dbReference type="Gene3D" id="3.40.50.150">
    <property type="entry name" value="Vaccinia Virus protein VP39"/>
    <property type="match status" value="1"/>
</dbReference>
<evidence type="ECO:0000256" key="2">
    <source>
        <dbReference type="ARBA" id="ARBA00022679"/>
    </source>
</evidence>
<name>A0ABQ4T5A4_METOR</name>
<proteinExistence type="predicted"/>
<evidence type="ECO:0000313" key="5">
    <source>
        <dbReference type="EMBL" id="GJE25629.1"/>
    </source>
</evidence>